<evidence type="ECO:0000313" key="10">
    <source>
        <dbReference type="Proteomes" id="UP000217507"/>
    </source>
</evidence>
<dbReference type="SMART" id="SM00387">
    <property type="entry name" value="HATPase_c"/>
    <property type="match status" value="1"/>
</dbReference>
<comment type="catalytic activity">
    <reaction evidence="1">
        <text>ATP + protein L-histidine = ADP + protein N-phospho-L-histidine.</text>
        <dbReference type="EC" id="2.7.13.3"/>
    </reaction>
</comment>
<dbReference type="SMART" id="SM00388">
    <property type="entry name" value="HisKA"/>
    <property type="match status" value="1"/>
</dbReference>
<proteinExistence type="predicted"/>
<evidence type="ECO:0000313" key="9">
    <source>
        <dbReference type="EMBL" id="BAY68746.1"/>
    </source>
</evidence>
<dbReference type="PRINTS" id="PR00344">
    <property type="entry name" value="BCTRLSENSOR"/>
</dbReference>
<gene>
    <name evidence="9" type="ORF">NIES23_15350</name>
</gene>
<dbReference type="EC" id="2.7.13.3" evidence="2"/>
<organism evidence="9 10">
    <name type="scientific">Trichormus variabilis NIES-23</name>
    <dbReference type="NCBI Taxonomy" id="1973479"/>
    <lineage>
        <taxon>Bacteria</taxon>
        <taxon>Bacillati</taxon>
        <taxon>Cyanobacteriota</taxon>
        <taxon>Cyanophyceae</taxon>
        <taxon>Nostocales</taxon>
        <taxon>Nostocaceae</taxon>
        <taxon>Trichormus</taxon>
    </lineage>
</organism>
<dbReference type="EMBL" id="AP018216">
    <property type="protein sequence ID" value="BAY68746.1"/>
    <property type="molecule type" value="Genomic_DNA"/>
</dbReference>
<dbReference type="AlphaFoldDB" id="A0A1Z4KIE1"/>
<sequence>MNLPSILVIDDLPDNFDVIETLLSEQDYTLHYVASGQEAIASLNLFQPDLILLDVMMPGMDGIEVCQRIKAMPQWQPVPIIMVTALTAKEDLARCLQSGADDFISKPINALELRARLHSMLRIKQQYDKIQTLSNLQTSTIKVLESTLDELRGNLAATLPHELNTPLNGIVGSISILMANIENMDTAEIQELLGWVDLSARNLERLIKQLLTYLELELSTNQQQNIASESTHFSIAAIEAILQSHAPSVNRRDDLMFAIEEAEVSISARYLTIIIHELVDNALKFSRRGTTIKISSQIVAGMLNVYIHDFGRGMTAEQISKIGAFMQFERKTYEQQGIGMGLKLAKQTVESYGGLFSISSVYQQETTVHIALPIAYSRHSSW</sequence>
<keyword evidence="4" id="KW-0418">Kinase</keyword>
<dbReference type="SUPFAM" id="SSF52172">
    <property type="entry name" value="CheY-like"/>
    <property type="match status" value="1"/>
</dbReference>
<evidence type="ECO:0000256" key="3">
    <source>
        <dbReference type="ARBA" id="ARBA00022553"/>
    </source>
</evidence>
<dbReference type="Gene3D" id="1.10.287.130">
    <property type="match status" value="1"/>
</dbReference>
<protein>
    <recommendedName>
        <fullName evidence="2">histidine kinase</fullName>
        <ecNumber evidence="2">2.7.13.3</ecNumber>
    </recommendedName>
</protein>
<dbReference type="InterPro" id="IPR011006">
    <property type="entry name" value="CheY-like_superfamily"/>
</dbReference>
<dbReference type="PANTHER" id="PTHR43547:SF2">
    <property type="entry name" value="HYBRID SIGNAL TRANSDUCTION HISTIDINE KINASE C"/>
    <property type="match status" value="1"/>
</dbReference>
<dbReference type="InterPro" id="IPR004358">
    <property type="entry name" value="Sig_transdc_His_kin-like_C"/>
</dbReference>
<dbReference type="InterPro" id="IPR003594">
    <property type="entry name" value="HATPase_dom"/>
</dbReference>
<evidence type="ECO:0000256" key="4">
    <source>
        <dbReference type="ARBA" id="ARBA00022777"/>
    </source>
</evidence>
<dbReference type="InterPro" id="IPR003661">
    <property type="entry name" value="HisK_dim/P_dom"/>
</dbReference>
<accession>A0A1Z4KIE1</accession>
<dbReference type="InterPro" id="IPR036890">
    <property type="entry name" value="HATPase_C_sf"/>
</dbReference>
<dbReference type="Pfam" id="PF00512">
    <property type="entry name" value="HisKA"/>
    <property type="match status" value="1"/>
</dbReference>
<dbReference type="Gene3D" id="3.40.50.2300">
    <property type="match status" value="1"/>
</dbReference>
<dbReference type="Gene3D" id="3.30.565.10">
    <property type="entry name" value="Histidine kinase-like ATPase, C-terminal domain"/>
    <property type="match status" value="1"/>
</dbReference>
<dbReference type="Proteomes" id="UP000217507">
    <property type="component" value="Chromosome"/>
</dbReference>
<dbReference type="Pfam" id="PF02518">
    <property type="entry name" value="HATPase_c"/>
    <property type="match status" value="1"/>
</dbReference>
<dbReference type="GO" id="GO:0000155">
    <property type="term" value="F:phosphorelay sensor kinase activity"/>
    <property type="evidence" value="ECO:0007669"/>
    <property type="project" value="InterPro"/>
</dbReference>
<evidence type="ECO:0000259" key="7">
    <source>
        <dbReference type="PROSITE" id="PS50109"/>
    </source>
</evidence>
<dbReference type="Pfam" id="PF00072">
    <property type="entry name" value="Response_reg"/>
    <property type="match status" value="1"/>
</dbReference>
<dbReference type="SUPFAM" id="SSF47384">
    <property type="entry name" value="Homodimeric domain of signal transducing histidine kinase"/>
    <property type="match status" value="1"/>
</dbReference>
<dbReference type="PANTHER" id="PTHR43547">
    <property type="entry name" value="TWO-COMPONENT HISTIDINE KINASE"/>
    <property type="match status" value="1"/>
</dbReference>
<dbReference type="SMART" id="SM00448">
    <property type="entry name" value="REC"/>
    <property type="match status" value="1"/>
</dbReference>
<feature type="domain" description="Response regulatory" evidence="8">
    <location>
        <begin position="5"/>
        <end position="121"/>
    </location>
</feature>
<evidence type="ECO:0000256" key="6">
    <source>
        <dbReference type="PROSITE-ProRule" id="PRU00169"/>
    </source>
</evidence>
<evidence type="ECO:0000256" key="2">
    <source>
        <dbReference type="ARBA" id="ARBA00012438"/>
    </source>
</evidence>
<name>A0A1Z4KIE1_ANAVA</name>
<dbReference type="PROSITE" id="PS50110">
    <property type="entry name" value="RESPONSE_REGULATORY"/>
    <property type="match status" value="1"/>
</dbReference>
<evidence type="ECO:0000259" key="8">
    <source>
        <dbReference type="PROSITE" id="PS50110"/>
    </source>
</evidence>
<keyword evidence="4" id="KW-0808">Transferase</keyword>
<dbReference type="SUPFAM" id="SSF55874">
    <property type="entry name" value="ATPase domain of HSP90 chaperone/DNA topoisomerase II/histidine kinase"/>
    <property type="match status" value="1"/>
</dbReference>
<feature type="modified residue" description="4-aspartylphosphate" evidence="6">
    <location>
        <position position="54"/>
    </location>
</feature>
<evidence type="ECO:0000256" key="5">
    <source>
        <dbReference type="ARBA" id="ARBA00023012"/>
    </source>
</evidence>
<dbReference type="InterPro" id="IPR036097">
    <property type="entry name" value="HisK_dim/P_sf"/>
</dbReference>
<feature type="domain" description="Histidine kinase" evidence="7">
    <location>
        <begin position="158"/>
        <end position="376"/>
    </location>
</feature>
<reference evidence="9 10" key="1">
    <citation type="submission" date="2017-06" db="EMBL/GenBank/DDBJ databases">
        <title>Genome sequencing of cyanobaciteial culture collection at National Institute for Environmental Studies (NIES).</title>
        <authorList>
            <person name="Hirose Y."/>
            <person name="Shimura Y."/>
            <person name="Fujisawa T."/>
            <person name="Nakamura Y."/>
            <person name="Kawachi M."/>
        </authorList>
    </citation>
    <scope>NUCLEOTIDE SEQUENCE [LARGE SCALE GENOMIC DNA]</scope>
    <source>
        <strain evidence="9 10">NIES-23</strain>
    </source>
</reference>
<dbReference type="FunFam" id="3.40.50.2300:FF:000444">
    <property type="entry name" value="Sensory transduction histidine kinase"/>
    <property type="match status" value="1"/>
</dbReference>
<keyword evidence="5" id="KW-0902">Two-component regulatory system</keyword>
<keyword evidence="3 6" id="KW-0597">Phosphoprotein</keyword>
<dbReference type="InterPro" id="IPR001789">
    <property type="entry name" value="Sig_transdc_resp-reg_receiver"/>
</dbReference>
<dbReference type="CDD" id="cd00082">
    <property type="entry name" value="HisKA"/>
    <property type="match status" value="1"/>
</dbReference>
<dbReference type="PROSITE" id="PS50109">
    <property type="entry name" value="HIS_KIN"/>
    <property type="match status" value="1"/>
</dbReference>
<dbReference type="InterPro" id="IPR005467">
    <property type="entry name" value="His_kinase_dom"/>
</dbReference>
<evidence type="ECO:0000256" key="1">
    <source>
        <dbReference type="ARBA" id="ARBA00000085"/>
    </source>
</evidence>